<sequence>MGRGALAKRADGDGNEEGAGKDGGAGGEHGAAGEVTRSRRVVGGGAQGAERHVTDRAQVEVAAGRGTPALPIPANMMQAVMDKKRRFLRFFGLKGPFACALRPTFEQSSWSKAGAVSLSSNVNRETVRFCPELADPLPDRDRHGPDRPAERGPTGDAGAPPDGRDGTFRSVRPG</sequence>
<evidence type="ECO:0000313" key="3">
    <source>
        <dbReference type="Proteomes" id="UP000236488"/>
    </source>
</evidence>
<feature type="compositionally biased region" description="Gly residues" evidence="1">
    <location>
        <begin position="21"/>
        <end position="30"/>
    </location>
</feature>
<evidence type="ECO:0000313" key="2">
    <source>
        <dbReference type="EMBL" id="PNV64327.1"/>
    </source>
</evidence>
<keyword evidence="3" id="KW-1185">Reference proteome</keyword>
<dbReference type="AlphaFoldDB" id="A0A2K2U1X4"/>
<feature type="region of interest" description="Disordered" evidence="1">
    <location>
        <begin position="1"/>
        <end position="53"/>
    </location>
</feature>
<protein>
    <submittedName>
        <fullName evidence="2">Uncharacterized protein</fullName>
    </submittedName>
</protein>
<reference evidence="2 3" key="1">
    <citation type="journal article" date="2018" name="Int. J. Syst. Evol. Microbiol.">
        <title>Rubneribacter badeniensis gen. nov., sp. nov. and Enteroscipio rubneri gen. nov., sp. nov., new members of the Eggerthellaceae isolated from human faeces.</title>
        <authorList>
            <person name="Danylec N."/>
            <person name="Gobl A."/>
            <person name="Stoll D.A."/>
            <person name="Hetzer B."/>
            <person name="Kulling S.E."/>
            <person name="Huch M."/>
        </authorList>
    </citation>
    <scope>NUCLEOTIDE SEQUENCE [LARGE SCALE GENOMIC DNA]</scope>
    <source>
        <strain evidence="2 3">ResAG-85</strain>
    </source>
</reference>
<feature type="compositionally biased region" description="Basic and acidic residues" evidence="1">
    <location>
        <begin position="137"/>
        <end position="150"/>
    </location>
</feature>
<feature type="compositionally biased region" description="Low complexity" evidence="1">
    <location>
        <begin position="151"/>
        <end position="161"/>
    </location>
</feature>
<dbReference type="EMBL" id="PPEL01000115">
    <property type="protein sequence ID" value="PNV64327.1"/>
    <property type="molecule type" value="Genomic_DNA"/>
</dbReference>
<comment type="caution">
    <text evidence="2">The sequence shown here is derived from an EMBL/GenBank/DDBJ whole genome shotgun (WGS) entry which is preliminary data.</text>
</comment>
<gene>
    <name evidence="2" type="ORF">C2L80_12565</name>
</gene>
<dbReference type="Proteomes" id="UP000236488">
    <property type="component" value="Unassembled WGS sequence"/>
</dbReference>
<evidence type="ECO:0000256" key="1">
    <source>
        <dbReference type="SAM" id="MobiDB-lite"/>
    </source>
</evidence>
<organism evidence="2 3">
    <name type="scientific">Rubneribacter badeniensis</name>
    <dbReference type="NCBI Taxonomy" id="2070688"/>
    <lineage>
        <taxon>Bacteria</taxon>
        <taxon>Bacillati</taxon>
        <taxon>Actinomycetota</taxon>
        <taxon>Coriobacteriia</taxon>
        <taxon>Eggerthellales</taxon>
        <taxon>Eggerthellaceae</taxon>
        <taxon>Rubneribacter</taxon>
    </lineage>
</organism>
<proteinExistence type="predicted"/>
<name>A0A2K2U1X4_9ACTN</name>
<accession>A0A2K2U1X4</accession>
<feature type="region of interest" description="Disordered" evidence="1">
    <location>
        <begin position="128"/>
        <end position="174"/>
    </location>
</feature>